<name>A0A452Z2K0_AEGTS</name>
<dbReference type="EnsemblPlants" id="AET1Gv20612100.2">
    <property type="protein sequence ID" value="AET1Gv20612100.2"/>
    <property type="gene ID" value="AET1Gv20612100"/>
</dbReference>
<dbReference type="Proteomes" id="UP000015105">
    <property type="component" value="Chromosome 1D"/>
</dbReference>
<proteinExistence type="predicted"/>
<evidence type="ECO:0000313" key="1">
    <source>
        <dbReference type="EnsemblPlants" id="AET1Gv20612100.2"/>
    </source>
</evidence>
<reference evidence="1" key="5">
    <citation type="journal article" date="2021" name="G3 (Bethesda)">
        <title>Aegilops tauschii genome assembly Aet v5.0 features greater sequence contiguity and improved annotation.</title>
        <authorList>
            <person name="Wang L."/>
            <person name="Zhu T."/>
            <person name="Rodriguez J.C."/>
            <person name="Deal K.R."/>
            <person name="Dubcovsky J."/>
            <person name="McGuire P.E."/>
            <person name="Lux T."/>
            <person name="Spannagl M."/>
            <person name="Mayer K.F.X."/>
            <person name="Baldrich P."/>
            <person name="Meyers B.C."/>
            <person name="Huo N."/>
            <person name="Gu Y.Q."/>
            <person name="Zhou H."/>
            <person name="Devos K.M."/>
            <person name="Bennetzen J.L."/>
            <person name="Unver T."/>
            <person name="Budak H."/>
            <person name="Gulick P.J."/>
            <person name="Galiba G."/>
            <person name="Kalapos B."/>
            <person name="Nelson D.R."/>
            <person name="Li P."/>
            <person name="You F.M."/>
            <person name="Luo M.C."/>
            <person name="Dvorak J."/>
        </authorList>
    </citation>
    <scope>NUCLEOTIDE SEQUENCE [LARGE SCALE GENOMIC DNA]</scope>
    <source>
        <strain evidence="1">cv. AL8/78</strain>
    </source>
</reference>
<organism evidence="1 2">
    <name type="scientific">Aegilops tauschii subsp. strangulata</name>
    <name type="common">Goatgrass</name>
    <dbReference type="NCBI Taxonomy" id="200361"/>
    <lineage>
        <taxon>Eukaryota</taxon>
        <taxon>Viridiplantae</taxon>
        <taxon>Streptophyta</taxon>
        <taxon>Embryophyta</taxon>
        <taxon>Tracheophyta</taxon>
        <taxon>Spermatophyta</taxon>
        <taxon>Magnoliopsida</taxon>
        <taxon>Liliopsida</taxon>
        <taxon>Poales</taxon>
        <taxon>Poaceae</taxon>
        <taxon>BOP clade</taxon>
        <taxon>Pooideae</taxon>
        <taxon>Triticodae</taxon>
        <taxon>Triticeae</taxon>
        <taxon>Triticinae</taxon>
        <taxon>Aegilops</taxon>
    </lineage>
</organism>
<protein>
    <submittedName>
        <fullName evidence="1">Uncharacterized protein</fullName>
    </submittedName>
</protein>
<dbReference type="Gramene" id="AET1Gv20612100.2">
    <property type="protein sequence ID" value="AET1Gv20612100.2"/>
    <property type="gene ID" value="AET1Gv20612100"/>
</dbReference>
<evidence type="ECO:0000313" key="2">
    <source>
        <dbReference type="Proteomes" id="UP000015105"/>
    </source>
</evidence>
<dbReference type="AlphaFoldDB" id="A0A452Z2K0"/>
<sequence>MGRLPQRRNSNDAVQHTRLCVIVWLLHNNVMRISKLH</sequence>
<keyword evidence="2" id="KW-1185">Reference proteome</keyword>
<reference evidence="2" key="2">
    <citation type="journal article" date="2017" name="Nat. Plants">
        <title>The Aegilops tauschii genome reveals multiple impacts of transposons.</title>
        <authorList>
            <person name="Zhao G."/>
            <person name="Zou C."/>
            <person name="Li K."/>
            <person name="Wang K."/>
            <person name="Li T."/>
            <person name="Gao L."/>
            <person name="Zhang X."/>
            <person name="Wang H."/>
            <person name="Yang Z."/>
            <person name="Liu X."/>
            <person name="Jiang W."/>
            <person name="Mao L."/>
            <person name="Kong X."/>
            <person name="Jiao Y."/>
            <person name="Jia J."/>
        </authorList>
    </citation>
    <scope>NUCLEOTIDE SEQUENCE [LARGE SCALE GENOMIC DNA]</scope>
    <source>
        <strain evidence="2">cv. AL8/78</strain>
    </source>
</reference>
<reference evidence="2" key="1">
    <citation type="journal article" date="2014" name="Science">
        <title>Ancient hybridizations among the ancestral genomes of bread wheat.</title>
        <authorList>
            <consortium name="International Wheat Genome Sequencing Consortium,"/>
            <person name="Marcussen T."/>
            <person name="Sandve S.R."/>
            <person name="Heier L."/>
            <person name="Spannagl M."/>
            <person name="Pfeifer M."/>
            <person name="Jakobsen K.S."/>
            <person name="Wulff B.B."/>
            <person name="Steuernagel B."/>
            <person name="Mayer K.F."/>
            <person name="Olsen O.A."/>
        </authorList>
    </citation>
    <scope>NUCLEOTIDE SEQUENCE [LARGE SCALE GENOMIC DNA]</scope>
    <source>
        <strain evidence="2">cv. AL8/78</strain>
    </source>
</reference>
<reference evidence="1" key="4">
    <citation type="submission" date="2019-03" db="UniProtKB">
        <authorList>
            <consortium name="EnsemblPlants"/>
        </authorList>
    </citation>
    <scope>IDENTIFICATION</scope>
</reference>
<accession>A0A452Z2K0</accession>
<reference evidence="1" key="3">
    <citation type="journal article" date="2017" name="Nature">
        <title>Genome sequence of the progenitor of the wheat D genome Aegilops tauschii.</title>
        <authorList>
            <person name="Luo M.C."/>
            <person name="Gu Y.Q."/>
            <person name="Puiu D."/>
            <person name="Wang H."/>
            <person name="Twardziok S.O."/>
            <person name="Deal K.R."/>
            <person name="Huo N."/>
            <person name="Zhu T."/>
            <person name="Wang L."/>
            <person name="Wang Y."/>
            <person name="McGuire P.E."/>
            <person name="Liu S."/>
            <person name="Long H."/>
            <person name="Ramasamy R.K."/>
            <person name="Rodriguez J.C."/>
            <person name="Van S.L."/>
            <person name="Yuan L."/>
            <person name="Wang Z."/>
            <person name="Xia Z."/>
            <person name="Xiao L."/>
            <person name="Anderson O.D."/>
            <person name="Ouyang S."/>
            <person name="Liang Y."/>
            <person name="Zimin A.V."/>
            <person name="Pertea G."/>
            <person name="Qi P."/>
            <person name="Bennetzen J.L."/>
            <person name="Dai X."/>
            <person name="Dawson M.W."/>
            <person name="Muller H.G."/>
            <person name="Kugler K."/>
            <person name="Rivarola-Duarte L."/>
            <person name="Spannagl M."/>
            <person name="Mayer K.F.X."/>
            <person name="Lu F.H."/>
            <person name="Bevan M.W."/>
            <person name="Leroy P."/>
            <person name="Li P."/>
            <person name="You F.M."/>
            <person name="Sun Q."/>
            <person name="Liu Z."/>
            <person name="Lyons E."/>
            <person name="Wicker T."/>
            <person name="Salzberg S.L."/>
            <person name="Devos K.M."/>
            <person name="Dvorak J."/>
        </authorList>
    </citation>
    <scope>NUCLEOTIDE SEQUENCE [LARGE SCALE GENOMIC DNA]</scope>
    <source>
        <strain evidence="1">cv. AL8/78</strain>
    </source>
</reference>